<dbReference type="OMA" id="KHETDEM"/>
<dbReference type="PANTHER" id="PTHR15492:SF1">
    <property type="entry name" value="CYCLIN-D1-BINDING PROTEIN 1"/>
    <property type="match status" value="1"/>
</dbReference>
<dbReference type="EMBL" id="LT552380">
    <property type="protein sequence ID" value="SAL98880.1"/>
    <property type="molecule type" value="Genomic_DNA"/>
</dbReference>
<dbReference type="STRING" id="4829.A0A163J0Q8"/>
<feature type="region of interest" description="Disordered" evidence="1">
    <location>
        <begin position="205"/>
        <end position="230"/>
    </location>
</feature>
<dbReference type="Gene3D" id="1.20.1410.10">
    <property type="entry name" value="I/LWEQ domain"/>
    <property type="match status" value="1"/>
</dbReference>
<dbReference type="InParanoid" id="A0A163J0Q8"/>
<dbReference type="GO" id="GO:0005634">
    <property type="term" value="C:nucleus"/>
    <property type="evidence" value="ECO:0007669"/>
    <property type="project" value="TreeGrafter"/>
</dbReference>
<dbReference type="FunCoup" id="A0A163J0Q8">
    <property type="interactions" value="364"/>
</dbReference>
<dbReference type="Proteomes" id="UP000078561">
    <property type="component" value="Unassembled WGS sequence"/>
</dbReference>
<feature type="compositionally biased region" description="Basic and acidic residues" evidence="1">
    <location>
        <begin position="205"/>
        <end position="214"/>
    </location>
</feature>
<proteinExistence type="predicted"/>
<reference evidence="3" key="1">
    <citation type="submission" date="2016-04" db="EMBL/GenBank/DDBJ databases">
        <authorList>
            <person name="Evans L.H."/>
            <person name="Alamgir A."/>
            <person name="Owens N."/>
            <person name="Weber N.D."/>
            <person name="Virtaneva K."/>
            <person name="Barbian K."/>
            <person name="Babar A."/>
            <person name="Rosenke K."/>
        </authorList>
    </citation>
    <scope>NUCLEOTIDE SEQUENCE [LARGE SCALE GENOMIC DNA]</scope>
    <source>
        <strain evidence="3">CBS 101.48</strain>
    </source>
</reference>
<feature type="domain" description="Cyclin-D1-binding protein 1-like N-terminal" evidence="2">
    <location>
        <begin position="64"/>
        <end position="211"/>
    </location>
</feature>
<dbReference type="Pfam" id="PF13324">
    <property type="entry name" value="GCIP_N"/>
    <property type="match status" value="1"/>
</dbReference>
<dbReference type="AlphaFoldDB" id="A0A163J0Q8"/>
<name>A0A163J0Q8_ABSGL</name>
<dbReference type="InterPro" id="IPR049317">
    <property type="entry name" value="GCIP-like_N"/>
</dbReference>
<evidence type="ECO:0000313" key="3">
    <source>
        <dbReference type="EMBL" id="SAL98880.1"/>
    </source>
</evidence>
<keyword evidence="4" id="KW-1185">Reference proteome</keyword>
<dbReference type="Gene3D" id="1.20.1420.10">
    <property type="entry name" value="Talin, central domain"/>
    <property type="match status" value="1"/>
</dbReference>
<dbReference type="OrthoDB" id="41588at2759"/>
<organism evidence="3">
    <name type="scientific">Absidia glauca</name>
    <name type="common">Pin mould</name>
    <dbReference type="NCBI Taxonomy" id="4829"/>
    <lineage>
        <taxon>Eukaryota</taxon>
        <taxon>Fungi</taxon>
        <taxon>Fungi incertae sedis</taxon>
        <taxon>Mucoromycota</taxon>
        <taxon>Mucoromycotina</taxon>
        <taxon>Mucoromycetes</taxon>
        <taxon>Mucorales</taxon>
        <taxon>Cunninghamellaceae</taxon>
        <taxon>Absidia</taxon>
    </lineage>
</organism>
<dbReference type="PANTHER" id="PTHR15492">
    <property type="entry name" value="CYCLIN D1-BINDING PROTEIN 1"/>
    <property type="match status" value="1"/>
</dbReference>
<evidence type="ECO:0000313" key="4">
    <source>
        <dbReference type="Proteomes" id="UP000078561"/>
    </source>
</evidence>
<sequence length="340" mass="37790">MTTESDFQEKLQKSYLLLASNLKELNGKDQQQLEKAMAACNVDETIAADRDNGSFNEAKLQDNMQKLCMILSHDATKLTLACKPPRKPQDAIKMIDEMSNTLYRIIGFYYDIPSSGKENHQLDINTYRKAYQSLVDGLLRGVISLLVSFMDPAKAPPSMSSSPFMLSTAALWETCKSASSLPASNRQAVFNEWKALMETLTDAKHETDEMERSSNSDLDNGNAGDDTTAFDDDMDLDVEVDAGVAKKCASLVGLTHLLFQKILKRCTLSDKLMIEGQAIVEQVDVMVSKAYDLDPEDMKPVMEEYVQKINSLIQVASTCGQENDAIWFKMCATKLSGILD</sequence>
<evidence type="ECO:0000259" key="2">
    <source>
        <dbReference type="Pfam" id="PF13324"/>
    </source>
</evidence>
<accession>A0A163J0Q8</accession>
<dbReference type="InterPro" id="IPR026907">
    <property type="entry name" value="GCIP-like"/>
</dbReference>
<gene>
    <name evidence="3" type="primary">ABSGL_04451.1 scaffold 5468</name>
</gene>
<evidence type="ECO:0000256" key="1">
    <source>
        <dbReference type="SAM" id="MobiDB-lite"/>
    </source>
</evidence>
<protein>
    <recommendedName>
        <fullName evidence="2">Cyclin-D1-binding protein 1-like N-terminal domain-containing protein</fullName>
    </recommendedName>
</protein>